<feature type="domain" description="Heavy metal binding" evidence="4">
    <location>
        <begin position="40"/>
        <end position="65"/>
    </location>
</feature>
<proteinExistence type="inferred from homology"/>
<evidence type="ECO:0000256" key="3">
    <source>
        <dbReference type="SAM" id="SignalP"/>
    </source>
</evidence>
<dbReference type="InterPro" id="IPR045800">
    <property type="entry name" value="HMBD"/>
</dbReference>
<gene>
    <name evidence="8" type="ORF">SAMN05660461_5190</name>
</gene>
<evidence type="ECO:0000313" key="8">
    <source>
        <dbReference type="EMBL" id="SKD09306.1"/>
    </source>
</evidence>
<keyword evidence="2" id="KW-0813">Transport</keyword>
<feature type="chain" id="PRO_5012256517" evidence="3">
    <location>
        <begin position="23"/>
        <end position="407"/>
    </location>
</feature>
<evidence type="ECO:0000313" key="9">
    <source>
        <dbReference type="Proteomes" id="UP000190166"/>
    </source>
</evidence>
<feature type="domain" description="CusB-like barrel-sandwich hybrid" evidence="5">
    <location>
        <begin position="115"/>
        <end position="238"/>
    </location>
</feature>
<dbReference type="GO" id="GO:0022857">
    <property type="term" value="F:transmembrane transporter activity"/>
    <property type="evidence" value="ECO:0007669"/>
    <property type="project" value="InterPro"/>
</dbReference>
<dbReference type="Gene3D" id="2.40.30.170">
    <property type="match status" value="1"/>
</dbReference>
<dbReference type="NCBIfam" id="TIGR01730">
    <property type="entry name" value="RND_mfp"/>
    <property type="match status" value="1"/>
</dbReference>
<comment type="similarity">
    <text evidence="1">Belongs to the membrane fusion protein (MFP) (TC 8.A.1) family.</text>
</comment>
<dbReference type="Pfam" id="PF19335">
    <property type="entry name" value="HMBD"/>
    <property type="match status" value="1"/>
</dbReference>
<dbReference type="Proteomes" id="UP000190166">
    <property type="component" value="Unassembled WGS sequence"/>
</dbReference>
<keyword evidence="3" id="KW-0732">Signal</keyword>
<dbReference type="Pfam" id="PF25919">
    <property type="entry name" value="BSH_CusB"/>
    <property type="match status" value="1"/>
</dbReference>
<dbReference type="Gene3D" id="2.40.420.20">
    <property type="match status" value="1"/>
</dbReference>
<dbReference type="GO" id="GO:0016020">
    <property type="term" value="C:membrane"/>
    <property type="evidence" value="ECO:0007669"/>
    <property type="project" value="InterPro"/>
</dbReference>
<dbReference type="SUPFAM" id="SSF111369">
    <property type="entry name" value="HlyD-like secretion proteins"/>
    <property type="match status" value="1"/>
</dbReference>
<evidence type="ECO:0000259" key="7">
    <source>
        <dbReference type="Pfam" id="PF25967"/>
    </source>
</evidence>
<evidence type="ECO:0000256" key="2">
    <source>
        <dbReference type="ARBA" id="ARBA00022448"/>
    </source>
</evidence>
<dbReference type="Pfam" id="PF25954">
    <property type="entry name" value="Beta-barrel_RND_2"/>
    <property type="match status" value="1"/>
</dbReference>
<dbReference type="Pfam" id="PF25967">
    <property type="entry name" value="RND-MFP_C"/>
    <property type="match status" value="1"/>
</dbReference>
<sequence>MERKSFLKAVAFVSLAPVVLLAACKDAGKKQAGEEKVQTYTCPMHPQIVQNKPGTCPVCGMDLVPFDKNNKEASLTLGESQMALANITTMMVGAGALSNFRQLNGRLVTDPEKSAVISSRVAGRIEALYVKETGVKVSKGQPLYKIYSEQLASLQQEYLLAVAQVTQFPDDARFQQIEKAAKQKLVLYDQSAGDISRLVQSGKVNPYVTYPATVSGVVSGLTATEGQYVNEGGEVMRLEGYSQLWVEADLYPAEAAAVQVGQPVKVIIAGWENEPQTMTVQFINPSLQSGSQLMQVRGTVPNPDNRWQPGLQANILLPVTSKGNVLSLPADAVIRDGKGAHVWIQKARGKFEPRMVSTGMENFDDVEITHGLVAGDTVVITGAYLLYSEYILKKGADPMAGMPGMGH</sequence>
<dbReference type="InterPro" id="IPR006143">
    <property type="entry name" value="RND_pump_MFP"/>
</dbReference>
<evidence type="ECO:0000259" key="6">
    <source>
        <dbReference type="Pfam" id="PF25954"/>
    </source>
</evidence>
<protein>
    <submittedName>
        <fullName evidence="8">Membrane fusion protein, Cu(I)/Ag(I) efflux system</fullName>
    </submittedName>
</protein>
<dbReference type="STRING" id="393003.SAMN05660461_5190"/>
<reference evidence="8 9" key="1">
    <citation type="submission" date="2017-02" db="EMBL/GenBank/DDBJ databases">
        <authorList>
            <person name="Peterson S.W."/>
        </authorList>
    </citation>
    <scope>NUCLEOTIDE SEQUENCE [LARGE SCALE GENOMIC DNA]</scope>
    <source>
        <strain evidence="8 9">DSM 18108</strain>
    </source>
</reference>
<dbReference type="EMBL" id="FUZZ01000004">
    <property type="protein sequence ID" value="SKD09306.1"/>
    <property type="molecule type" value="Genomic_DNA"/>
</dbReference>
<dbReference type="InterPro" id="IPR058792">
    <property type="entry name" value="Beta-barrel_RND_2"/>
</dbReference>
<dbReference type="GO" id="GO:0046872">
    <property type="term" value="F:metal ion binding"/>
    <property type="evidence" value="ECO:0007669"/>
    <property type="project" value="InterPro"/>
</dbReference>
<dbReference type="InterPro" id="IPR058627">
    <property type="entry name" value="MdtA-like_C"/>
</dbReference>
<evidence type="ECO:0000259" key="5">
    <source>
        <dbReference type="Pfam" id="PF25919"/>
    </source>
</evidence>
<feature type="domain" description="Multidrug resistance protein MdtA-like C-terminal permuted SH3" evidence="7">
    <location>
        <begin position="324"/>
        <end position="383"/>
    </location>
</feature>
<keyword evidence="9" id="KW-1185">Reference proteome</keyword>
<evidence type="ECO:0000256" key="1">
    <source>
        <dbReference type="ARBA" id="ARBA00009477"/>
    </source>
</evidence>
<feature type="domain" description="CusB-like beta-barrel" evidence="6">
    <location>
        <begin position="243"/>
        <end position="316"/>
    </location>
</feature>
<dbReference type="RefSeq" id="WP_079472445.1">
    <property type="nucleotide sequence ID" value="NZ_FUZZ01000004.1"/>
</dbReference>
<dbReference type="InterPro" id="IPR058790">
    <property type="entry name" value="BSH_CusB"/>
</dbReference>
<dbReference type="Gene3D" id="2.40.50.100">
    <property type="match status" value="1"/>
</dbReference>
<organism evidence="8 9">
    <name type="scientific">Chitinophaga ginsengisegetis</name>
    <dbReference type="NCBI Taxonomy" id="393003"/>
    <lineage>
        <taxon>Bacteria</taxon>
        <taxon>Pseudomonadati</taxon>
        <taxon>Bacteroidota</taxon>
        <taxon>Chitinophagia</taxon>
        <taxon>Chitinophagales</taxon>
        <taxon>Chitinophagaceae</taxon>
        <taxon>Chitinophaga</taxon>
    </lineage>
</organism>
<accession>A0A1T5P9G4</accession>
<name>A0A1T5P9G4_9BACT</name>
<dbReference type="InterPro" id="IPR051909">
    <property type="entry name" value="MFP_Cation_Efflux"/>
</dbReference>
<evidence type="ECO:0000259" key="4">
    <source>
        <dbReference type="Pfam" id="PF19335"/>
    </source>
</evidence>
<dbReference type="PROSITE" id="PS51257">
    <property type="entry name" value="PROKAR_LIPOPROTEIN"/>
    <property type="match status" value="1"/>
</dbReference>
<dbReference type="PANTHER" id="PTHR30097">
    <property type="entry name" value="CATION EFFLUX SYSTEM PROTEIN CUSB"/>
    <property type="match status" value="1"/>
</dbReference>
<feature type="signal peptide" evidence="3">
    <location>
        <begin position="1"/>
        <end position="22"/>
    </location>
</feature>
<dbReference type="AlphaFoldDB" id="A0A1T5P9G4"/>